<evidence type="ECO:0000256" key="8">
    <source>
        <dbReference type="ARBA" id="ARBA00038932"/>
    </source>
</evidence>
<evidence type="ECO:0000256" key="2">
    <source>
        <dbReference type="ARBA" id="ARBA00005851"/>
    </source>
</evidence>
<feature type="compositionally biased region" description="Low complexity" evidence="13">
    <location>
        <begin position="499"/>
        <end position="520"/>
    </location>
</feature>
<feature type="compositionally biased region" description="Low complexity" evidence="13">
    <location>
        <begin position="415"/>
        <end position="428"/>
    </location>
</feature>
<feature type="region of interest" description="Disordered" evidence="13">
    <location>
        <begin position="284"/>
        <end position="624"/>
    </location>
</feature>
<dbReference type="EC" id="5.3.3.12" evidence="8"/>
<dbReference type="AlphaFoldDB" id="A0A3M7C8K1"/>
<comment type="catalytic activity">
    <reaction evidence="6">
        <text>3-phenylpyruvate = enol-phenylpyruvate</text>
        <dbReference type="Rhea" id="RHEA:17097"/>
        <dbReference type="ChEBI" id="CHEBI:16815"/>
        <dbReference type="ChEBI" id="CHEBI:18005"/>
        <dbReference type="EC" id="5.3.2.1"/>
    </reaction>
</comment>
<feature type="compositionally biased region" description="Polar residues" evidence="13">
    <location>
        <begin position="446"/>
        <end position="455"/>
    </location>
</feature>
<dbReference type="PANTHER" id="PTHR11954">
    <property type="entry name" value="D-DOPACHROME DECARBOXYLASE"/>
    <property type="match status" value="1"/>
</dbReference>
<comment type="subcellular location">
    <subcellularLocation>
        <location evidence="1">Secreted</location>
    </subcellularLocation>
</comment>
<feature type="compositionally biased region" description="Basic and acidic residues" evidence="13">
    <location>
        <begin position="522"/>
        <end position="543"/>
    </location>
</feature>
<dbReference type="Proteomes" id="UP000270230">
    <property type="component" value="Unassembled WGS sequence"/>
</dbReference>
<evidence type="ECO:0000256" key="11">
    <source>
        <dbReference type="ARBA" id="ARBA00041912"/>
    </source>
</evidence>
<evidence type="ECO:0000313" key="15">
    <source>
        <dbReference type="Proteomes" id="UP000270230"/>
    </source>
</evidence>
<keyword evidence="5" id="KW-0413">Isomerase</keyword>
<evidence type="ECO:0000313" key="14">
    <source>
        <dbReference type="EMBL" id="RMY47997.1"/>
    </source>
</evidence>
<keyword evidence="4" id="KW-0964">Secreted</keyword>
<dbReference type="EMBL" id="QWIN01000701">
    <property type="protein sequence ID" value="RMY47997.1"/>
    <property type="molecule type" value="Genomic_DNA"/>
</dbReference>
<proteinExistence type="inferred from homology"/>
<feature type="region of interest" description="Disordered" evidence="13">
    <location>
        <begin position="1"/>
        <end position="25"/>
    </location>
</feature>
<protein>
    <recommendedName>
        <fullName evidence="12">L-dopachrome isomerase</fullName>
        <ecNumber evidence="9">5.3.2.1</ecNumber>
        <ecNumber evidence="8">5.3.3.12</ecNumber>
    </recommendedName>
    <alternativeName>
        <fullName evidence="10">L-dopachrome tautomerase</fullName>
    </alternativeName>
    <alternativeName>
        <fullName evidence="11">Phenylpyruvate tautomerase</fullName>
    </alternativeName>
</protein>
<dbReference type="GO" id="GO:0050178">
    <property type="term" value="F:phenylpyruvate tautomerase activity"/>
    <property type="evidence" value="ECO:0007669"/>
    <property type="project" value="UniProtKB-EC"/>
</dbReference>
<evidence type="ECO:0000256" key="6">
    <source>
        <dbReference type="ARBA" id="ARBA00036735"/>
    </source>
</evidence>
<evidence type="ECO:0000256" key="3">
    <source>
        <dbReference type="ARBA" id="ARBA00022514"/>
    </source>
</evidence>
<dbReference type="EC" id="5.3.2.1" evidence="9"/>
<dbReference type="Gene3D" id="3.30.429.10">
    <property type="entry name" value="Macrophage Migration Inhibitory Factor"/>
    <property type="match status" value="1"/>
</dbReference>
<organism evidence="14 15">
    <name type="scientific">Hortaea werneckii</name>
    <name type="common">Black yeast</name>
    <name type="synonym">Cladosporium werneckii</name>
    <dbReference type="NCBI Taxonomy" id="91943"/>
    <lineage>
        <taxon>Eukaryota</taxon>
        <taxon>Fungi</taxon>
        <taxon>Dikarya</taxon>
        <taxon>Ascomycota</taxon>
        <taxon>Pezizomycotina</taxon>
        <taxon>Dothideomycetes</taxon>
        <taxon>Dothideomycetidae</taxon>
        <taxon>Mycosphaerellales</taxon>
        <taxon>Teratosphaeriaceae</taxon>
        <taxon>Hortaea</taxon>
    </lineage>
</organism>
<name>A0A3M7C8K1_HORWE</name>
<feature type="compositionally biased region" description="Polar residues" evidence="13">
    <location>
        <begin position="284"/>
        <end position="297"/>
    </location>
</feature>
<feature type="compositionally biased region" description="Polar residues" evidence="13">
    <location>
        <begin position="429"/>
        <end position="438"/>
    </location>
</feature>
<evidence type="ECO:0000256" key="12">
    <source>
        <dbReference type="ARBA" id="ARBA00042730"/>
    </source>
</evidence>
<comment type="caution">
    <text evidence="14">The sequence shown here is derived from an EMBL/GenBank/DDBJ whole genome shotgun (WGS) entry which is preliminary data.</text>
</comment>
<evidence type="ECO:0000256" key="10">
    <source>
        <dbReference type="ARBA" id="ARBA00041631"/>
    </source>
</evidence>
<dbReference type="PANTHER" id="PTHR11954:SF6">
    <property type="entry name" value="MACROPHAGE MIGRATION INHIBITORY FACTOR"/>
    <property type="match status" value="1"/>
</dbReference>
<comment type="similarity">
    <text evidence="2">Belongs to the MIF family.</text>
</comment>
<evidence type="ECO:0000256" key="9">
    <source>
        <dbReference type="ARBA" id="ARBA00039086"/>
    </source>
</evidence>
<dbReference type="OrthoDB" id="255819at2759"/>
<comment type="catalytic activity">
    <reaction evidence="7">
        <text>L-dopachrome = 5,6-dihydroxyindole-2-carboxylate</text>
        <dbReference type="Rhea" id="RHEA:13041"/>
        <dbReference type="ChEBI" id="CHEBI:16875"/>
        <dbReference type="ChEBI" id="CHEBI:57509"/>
        <dbReference type="EC" id="5.3.3.12"/>
    </reaction>
</comment>
<accession>A0A3M7C8K1</accession>
<keyword evidence="3" id="KW-0202">Cytokine</keyword>
<evidence type="ECO:0000256" key="13">
    <source>
        <dbReference type="SAM" id="MobiDB-lite"/>
    </source>
</evidence>
<reference evidence="14 15" key="1">
    <citation type="journal article" date="2018" name="BMC Genomics">
        <title>Genomic evidence for intraspecific hybridization in a clonal and extremely halotolerant yeast.</title>
        <authorList>
            <person name="Gostincar C."/>
            <person name="Stajich J.E."/>
            <person name="Zupancic J."/>
            <person name="Zalar P."/>
            <person name="Gunde-Cimerman N."/>
        </authorList>
    </citation>
    <scope>NUCLEOTIDE SEQUENCE [LARGE SCALE GENOMIC DNA]</scope>
    <source>
        <strain evidence="14 15">EXF-151</strain>
    </source>
</reference>
<dbReference type="GO" id="GO:0005576">
    <property type="term" value="C:extracellular region"/>
    <property type="evidence" value="ECO:0007669"/>
    <property type="project" value="UniProtKB-SubCell"/>
</dbReference>
<feature type="compositionally biased region" description="Polar residues" evidence="13">
    <location>
        <begin position="307"/>
        <end position="319"/>
    </location>
</feature>
<gene>
    <name evidence="14" type="ORF">D0865_08355</name>
</gene>
<evidence type="ECO:0000256" key="1">
    <source>
        <dbReference type="ARBA" id="ARBA00004613"/>
    </source>
</evidence>
<dbReference type="GO" id="GO:0004167">
    <property type="term" value="F:dopachrome isomerase activity"/>
    <property type="evidence" value="ECO:0007669"/>
    <property type="project" value="UniProtKB-EC"/>
</dbReference>
<feature type="compositionally biased region" description="Low complexity" evidence="13">
    <location>
        <begin position="545"/>
        <end position="555"/>
    </location>
</feature>
<evidence type="ECO:0000256" key="5">
    <source>
        <dbReference type="ARBA" id="ARBA00023235"/>
    </source>
</evidence>
<dbReference type="InterPro" id="IPR014347">
    <property type="entry name" value="Tautomerase/MIF_sf"/>
</dbReference>
<dbReference type="SUPFAM" id="SSF55331">
    <property type="entry name" value="Tautomerase/MIF"/>
    <property type="match status" value="1"/>
</dbReference>
<feature type="compositionally biased region" description="Low complexity" evidence="13">
    <location>
        <begin position="614"/>
        <end position="624"/>
    </location>
</feature>
<sequence>MPSPSNATAFQTKSTSGPTLAGTTLSARDSRIDLLSQQHRDSWKRASISSGDASANPLLSGSKSIDDIAAARKSAHRSSMSHQYNTAGKHRSQYYEDQFRYKDSEAGSVREKVQRESPVVAELKTNVIVGCEDEKCCAHGVEVLLADPSFLYMQIKDEYTLVTDLSYHLAQRYTRPDSSIMIKVDHSACLALGGTFDPCYILNVTTVPSSMGPSINKRNAALIQSFMADILSVPSDRGIVKFTPIEEVNYAMNGTTMHGEIERLEKHQAENGGVGNAVRRAVTNASRRSLTSSTSNGVPPKLDTDVKTPSSAITPSGVSASDHDDDAKRQKRKSMTTTPPPSSAIPNVFELAATESNDRPSTAHGTPYAAENGLRMNGISKEDLVGSAARTPNGRPKTFAGSSASPDHTAHDPMPSSQQQQQQPQRPSATHQRNSSYRKSVAGETPPSSTATARRSGNIPISPKPDRTSKAPTETGPPKSPGPPRSSASPLPKRDTYLDNISSSTTNDLTTTTSSSASALKPKREASTPIDPKLDAKASERSRHQSQQQQQQQQQESKDTAANTAKRRSTVTATPKIPPPPPVPQDSSSSRKSGSGGGSGAGKEQQRVGKRKSFLSAFRRSAAA</sequence>
<dbReference type="InterPro" id="IPR001398">
    <property type="entry name" value="Macrophage_inhib_fac"/>
</dbReference>
<dbReference type="Pfam" id="PF01187">
    <property type="entry name" value="MIF"/>
    <property type="match status" value="1"/>
</dbReference>
<evidence type="ECO:0000256" key="7">
    <source>
        <dbReference type="ARBA" id="ARBA00036823"/>
    </source>
</evidence>
<dbReference type="VEuPathDB" id="FungiDB:BTJ68_12985"/>
<evidence type="ECO:0000256" key="4">
    <source>
        <dbReference type="ARBA" id="ARBA00022525"/>
    </source>
</evidence>